<dbReference type="EMBL" id="CABFNO020001481">
    <property type="protein sequence ID" value="CAG9992154.1"/>
    <property type="molecule type" value="Genomic_DNA"/>
</dbReference>
<evidence type="ECO:0000313" key="3">
    <source>
        <dbReference type="EMBL" id="CAG9992154.1"/>
    </source>
</evidence>
<keyword evidence="2" id="KW-0472">Membrane</keyword>
<dbReference type="Proteomes" id="UP000754883">
    <property type="component" value="Unassembled WGS sequence"/>
</dbReference>
<gene>
    <name evidence="3" type="ORF">CBYS24578_00015074</name>
</gene>
<dbReference type="AlphaFoldDB" id="A0A9N9ULV7"/>
<accession>A0A9N9ULV7</accession>
<reference evidence="3 4" key="2">
    <citation type="submission" date="2021-10" db="EMBL/GenBank/DDBJ databases">
        <authorList>
            <person name="Piombo E."/>
        </authorList>
    </citation>
    <scope>NUCLEOTIDE SEQUENCE [LARGE SCALE GENOMIC DNA]</scope>
</reference>
<sequence length="200" mass="21332">MAHNRFEGSDLPQVYEGDNLPQVYDRDNLPQVYQGHRFEEGLQIIEPESPGTEAAIVDAGSRGKAPEPFWTRKKIWIAVGVAALIVIGVVVGVAVGVVTGRKGTSSSDGSSSQPTGAEMALTATTTTFPTPSVVATTCHPSICPAILAAARSSSDPKAFFLFGRGTDNAIWYRESDGERWLKDWESLGGKFDTTSGCVDP</sequence>
<comment type="caution">
    <text evidence="3">The sequence shown here is derived from an EMBL/GenBank/DDBJ whole genome shotgun (WGS) entry which is preliminary data.</text>
</comment>
<protein>
    <submittedName>
        <fullName evidence="3">Uncharacterized protein</fullName>
    </submittedName>
</protein>
<keyword evidence="4" id="KW-1185">Reference proteome</keyword>
<reference evidence="4" key="1">
    <citation type="submission" date="2019-06" db="EMBL/GenBank/DDBJ databases">
        <authorList>
            <person name="Broberg M."/>
        </authorList>
    </citation>
    <scope>NUCLEOTIDE SEQUENCE [LARGE SCALE GENOMIC DNA]</scope>
</reference>
<evidence type="ECO:0000313" key="4">
    <source>
        <dbReference type="Proteomes" id="UP000754883"/>
    </source>
</evidence>
<name>A0A9N9ULV7_9HYPO</name>
<evidence type="ECO:0000256" key="1">
    <source>
        <dbReference type="SAM" id="MobiDB-lite"/>
    </source>
</evidence>
<dbReference type="OrthoDB" id="5069483at2759"/>
<feature type="transmembrane region" description="Helical" evidence="2">
    <location>
        <begin position="75"/>
        <end position="98"/>
    </location>
</feature>
<dbReference type="SUPFAM" id="SSF89372">
    <property type="entry name" value="Fucose-specific lectin"/>
    <property type="match status" value="1"/>
</dbReference>
<keyword evidence="2" id="KW-1133">Transmembrane helix</keyword>
<proteinExistence type="predicted"/>
<organism evidence="3 4">
    <name type="scientific">Clonostachys byssicola</name>
    <dbReference type="NCBI Taxonomy" id="160290"/>
    <lineage>
        <taxon>Eukaryota</taxon>
        <taxon>Fungi</taxon>
        <taxon>Dikarya</taxon>
        <taxon>Ascomycota</taxon>
        <taxon>Pezizomycotina</taxon>
        <taxon>Sordariomycetes</taxon>
        <taxon>Hypocreomycetidae</taxon>
        <taxon>Hypocreales</taxon>
        <taxon>Bionectriaceae</taxon>
        <taxon>Clonostachys</taxon>
    </lineage>
</organism>
<keyword evidence="2" id="KW-0812">Transmembrane</keyword>
<feature type="region of interest" description="Disordered" evidence="1">
    <location>
        <begin position="1"/>
        <end position="20"/>
    </location>
</feature>
<evidence type="ECO:0000256" key="2">
    <source>
        <dbReference type="SAM" id="Phobius"/>
    </source>
</evidence>